<proteinExistence type="predicted"/>
<evidence type="ECO:0000256" key="1">
    <source>
        <dbReference type="SAM" id="Phobius"/>
    </source>
</evidence>
<keyword evidence="1" id="KW-1133">Transmembrane helix</keyword>
<dbReference type="RefSeq" id="WP_059546269.1">
    <property type="nucleotide sequence ID" value="NZ_CBCPGW010000027.1"/>
</dbReference>
<evidence type="ECO:0000313" key="2">
    <source>
        <dbReference type="EMBL" id="KVA05824.1"/>
    </source>
</evidence>
<dbReference type="Proteomes" id="UP000056450">
    <property type="component" value="Unassembled WGS sequence"/>
</dbReference>
<sequence length="79" mass="8827">MKFKLLLAALPFVGMYTGGALAEVRPLLFGLPFLLVWNLLWMAATAAILAILFHLDERDARDGQRERDLARDGRTGDAR</sequence>
<evidence type="ECO:0008006" key="4">
    <source>
        <dbReference type="Google" id="ProtNLM"/>
    </source>
</evidence>
<dbReference type="Pfam" id="PF11755">
    <property type="entry name" value="DUF3311"/>
    <property type="match status" value="1"/>
</dbReference>
<evidence type="ECO:0000313" key="3">
    <source>
        <dbReference type="Proteomes" id="UP000056450"/>
    </source>
</evidence>
<accession>A0AAP1G992</accession>
<dbReference type="KEGG" id="blat:WK25_21005"/>
<name>A0AAP1G992_9BURK</name>
<protein>
    <recommendedName>
        <fullName evidence="4">DUF3311 domain-containing protein</fullName>
    </recommendedName>
</protein>
<feature type="transmembrane region" description="Helical" evidence="1">
    <location>
        <begin position="32"/>
        <end position="55"/>
    </location>
</feature>
<keyword evidence="1" id="KW-0812">Transmembrane</keyword>
<dbReference type="EMBL" id="LOTQ01000028">
    <property type="protein sequence ID" value="KVA05824.1"/>
    <property type="molecule type" value="Genomic_DNA"/>
</dbReference>
<keyword evidence="1" id="KW-0472">Membrane</keyword>
<dbReference type="AlphaFoldDB" id="A0AAP1G992"/>
<comment type="caution">
    <text evidence="2">The sequence shown here is derived from an EMBL/GenBank/DDBJ whole genome shotgun (WGS) entry which is preliminary data.</text>
</comment>
<gene>
    <name evidence="2" type="ORF">WI41_18000</name>
</gene>
<dbReference type="InterPro" id="IPR021741">
    <property type="entry name" value="DUF3311"/>
</dbReference>
<reference evidence="2 3" key="1">
    <citation type="submission" date="2015-11" db="EMBL/GenBank/DDBJ databases">
        <title>Expanding the genomic diversity of Burkholderia species for the development of highly accurate diagnostics.</title>
        <authorList>
            <person name="Sahl J."/>
            <person name="Keim P."/>
            <person name="Wagner D."/>
        </authorList>
    </citation>
    <scope>NUCLEOTIDE SEQUENCE [LARGE SCALE GENOMIC DNA]</scope>
    <source>
        <strain evidence="2 3">RF32-BP12</strain>
    </source>
</reference>
<organism evidence="2 3">
    <name type="scientific">Burkholderia latens</name>
    <dbReference type="NCBI Taxonomy" id="488446"/>
    <lineage>
        <taxon>Bacteria</taxon>
        <taxon>Pseudomonadati</taxon>
        <taxon>Pseudomonadota</taxon>
        <taxon>Betaproteobacteria</taxon>
        <taxon>Burkholderiales</taxon>
        <taxon>Burkholderiaceae</taxon>
        <taxon>Burkholderia</taxon>
        <taxon>Burkholderia cepacia complex</taxon>
    </lineage>
</organism>